<dbReference type="Pfam" id="PF03401">
    <property type="entry name" value="TctC"/>
    <property type="match status" value="1"/>
</dbReference>
<dbReference type="EMBL" id="NRSG01000025">
    <property type="protein sequence ID" value="MBK1657689.1"/>
    <property type="molecule type" value="Genomic_DNA"/>
</dbReference>
<evidence type="ECO:0000256" key="1">
    <source>
        <dbReference type="ARBA" id="ARBA00006987"/>
    </source>
</evidence>
<feature type="chain" id="PRO_5045642798" description="Tripartite tricarboxylate transporter substrate binding protein" evidence="2">
    <location>
        <begin position="26"/>
        <end position="329"/>
    </location>
</feature>
<dbReference type="RefSeq" id="WP_133219604.1">
    <property type="nucleotide sequence ID" value="NZ_NRSG01000025.1"/>
</dbReference>
<accession>A0ABS1CT82</accession>
<reference evidence="3 4" key="1">
    <citation type="journal article" date="2020" name="Microorganisms">
        <title>Osmotic Adaptation and Compatible Solute Biosynthesis of Phototrophic Bacteria as Revealed from Genome Analyses.</title>
        <authorList>
            <person name="Imhoff J.F."/>
            <person name="Rahn T."/>
            <person name="Kunzel S."/>
            <person name="Keller A."/>
            <person name="Neulinger S.C."/>
        </authorList>
    </citation>
    <scope>NUCLEOTIDE SEQUENCE [LARGE SCALE GENOMIC DNA]</scope>
    <source>
        <strain evidence="3 4">DSM 15382</strain>
    </source>
</reference>
<dbReference type="InterPro" id="IPR042100">
    <property type="entry name" value="Bug_dom1"/>
</dbReference>
<dbReference type="Gene3D" id="3.40.190.150">
    <property type="entry name" value="Bordetella uptake gene, domain 1"/>
    <property type="match status" value="1"/>
</dbReference>
<sequence>MPNKPGRRRLLAGLGMLPLARPAPAQTAADPAYPSRPIRVVIGFPPGGGVDTLARPTFQRLGDRLGVSILIDNRAGNNGNIAMDHVAKSPADGYTLFFGNVGNYTTHALFPNLGFDTLRDFAFVGQVTMGPLAIAVPADFPARTLQDLMDMARARPGMLNMGSGGSGGVPHFAFEQFKRMADLDIVHVPYRGSGPAFQDLVAGRVQMMIDGYSLMKGGHEAGRVRVLALTSRRRHPSLPDVPTVDEAGLPGYEFTSWSALAAPAGTPPAILRRLEDGLGWVMENSDLPRVILGFANFPRFATGAEVRERLVRDRESWTRMAKEAGIVAD</sequence>
<dbReference type="Proteomes" id="UP000697995">
    <property type="component" value="Unassembled WGS sequence"/>
</dbReference>
<dbReference type="Gene3D" id="3.40.190.10">
    <property type="entry name" value="Periplasmic binding protein-like II"/>
    <property type="match status" value="1"/>
</dbReference>
<keyword evidence="4" id="KW-1185">Reference proteome</keyword>
<dbReference type="CDD" id="cd07012">
    <property type="entry name" value="PBP2_Bug_TTT"/>
    <property type="match status" value="1"/>
</dbReference>
<protein>
    <recommendedName>
        <fullName evidence="5">Tripartite tricarboxylate transporter substrate binding protein</fullName>
    </recommendedName>
</protein>
<keyword evidence="2" id="KW-0732">Signal</keyword>
<comment type="similarity">
    <text evidence="1">Belongs to the UPF0065 (bug) family.</text>
</comment>
<dbReference type="PIRSF" id="PIRSF017082">
    <property type="entry name" value="YflP"/>
    <property type="match status" value="1"/>
</dbReference>
<organism evidence="3 4">
    <name type="scientific">Paracraurococcus ruber</name>
    <dbReference type="NCBI Taxonomy" id="77675"/>
    <lineage>
        <taxon>Bacteria</taxon>
        <taxon>Pseudomonadati</taxon>
        <taxon>Pseudomonadota</taxon>
        <taxon>Alphaproteobacteria</taxon>
        <taxon>Acetobacterales</taxon>
        <taxon>Roseomonadaceae</taxon>
        <taxon>Paracraurococcus</taxon>
    </lineage>
</organism>
<dbReference type="PANTHER" id="PTHR42928:SF5">
    <property type="entry name" value="BLR1237 PROTEIN"/>
    <property type="match status" value="1"/>
</dbReference>
<evidence type="ECO:0000313" key="4">
    <source>
        <dbReference type="Proteomes" id="UP000697995"/>
    </source>
</evidence>
<name>A0ABS1CT82_9PROT</name>
<evidence type="ECO:0000313" key="3">
    <source>
        <dbReference type="EMBL" id="MBK1657689.1"/>
    </source>
</evidence>
<dbReference type="SUPFAM" id="SSF53850">
    <property type="entry name" value="Periplasmic binding protein-like II"/>
    <property type="match status" value="1"/>
</dbReference>
<evidence type="ECO:0008006" key="5">
    <source>
        <dbReference type="Google" id="ProtNLM"/>
    </source>
</evidence>
<dbReference type="PANTHER" id="PTHR42928">
    <property type="entry name" value="TRICARBOXYLATE-BINDING PROTEIN"/>
    <property type="match status" value="1"/>
</dbReference>
<dbReference type="InterPro" id="IPR005064">
    <property type="entry name" value="BUG"/>
</dbReference>
<feature type="signal peptide" evidence="2">
    <location>
        <begin position="1"/>
        <end position="25"/>
    </location>
</feature>
<proteinExistence type="inferred from homology"/>
<comment type="caution">
    <text evidence="3">The sequence shown here is derived from an EMBL/GenBank/DDBJ whole genome shotgun (WGS) entry which is preliminary data.</text>
</comment>
<evidence type="ECO:0000256" key="2">
    <source>
        <dbReference type="SAM" id="SignalP"/>
    </source>
</evidence>
<gene>
    <name evidence="3" type="ORF">CKO45_05530</name>
</gene>